<accession>A0ABS1R2Q3</accession>
<name>A0ABS1R2Q3_9SPHI</name>
<feature type="domain" description="DUF6695" evidence="1">
    <location>
        <begin position="261"/>
        <end position="337"/>
    </location>
</feature>
<dbReference type="EMBL" id="JAERTY010000004">
    <property type="protein sequence ID" value="MBL1408973.1"/>
    <property type="molecule type" value="Genomic_DNA"/>
</dbReference>
<dbReference type="InterPro" id="IPR046517">
    <property type="entry name" value="DUF6695"/>
</dbReference>
<dbReference type="Pfam" id="PF25218">
    <property type="entry name" value="TseH"/>
    <property type="match status" value="1"/>
</dbReference>
<comment type="caution">
    <text evidence="3">The sequence shown here is derived from an EMBL/GenBank/DDBJ whole genome shotgun (WGS) entry which is preliminary data.</text>
</comment>
<evidence type="ECO:0000313" key="3">
    <source>
        <dbReference type="EMBL" id="MBL1408973.1"/>
    </source>
</evidence>
<gene>
    <name evidence="3" type="ORF">JKG61_09450</name>
</gene>
<protein>
    <submittedName>
        <fullName evidence="3">Uncharacterized protein</fullName>
    </submittedName>
</protein>
<evidence type="ECO:0000259" key="1">
    <source>
        <dbReference type="Pfam" id="PF20405"/>
    </source>
</evidence>
<proteinExistence type="predicted"/>
<feature type="domain" description="Type VI secretion system effector TseH-like" evidence="2">
    <location>
        <begin position="8"/>
        <end position="168"/>
    </location>
</feature>
<evidence type="ECO:0000259" key="2">
    <source>
        <dbReference type="Pfam" id="PF25218"/>
    </source>
</evidence>
<dbReference type="Proteomes" id="UP000625283">
    <property type="component" value="Unassembled WGS sequence"/>
</dbReference>
<dbReference type="Pfam" id="PF20405">
    <property type="entry name" value="DUF6695"/>
    <property type="match status" value="1"/>
</dbReference>
<sequence length="351" mass="39892">MISFNDFAIPLAWPDKTAFGDERWMAFLKKCGIVKNLNFKVGHAAILLVSGSTGEIDYYDFGRYVTPRGDGRARSKIFDSRLHLHTQAKFAKGSIENIISILTELTTLEDATHGGGRLLFSIVPGISYLASKQYADQMTSKGPVPYGAFAPGNNSCSRFVAQVLLAGMVFNDSRIHKLKYPETLKPSPISNIVNTHNESFIYCYEHGKLQQWRTNRFRSLRLHWQLLKDNFSLTQSDTLGCDTNNGQLDRPNRPSHLQDNAQWLGGIGEGMWFQVLNTADEQSYLVESYNAEGLLINRLSTWCPQRSLNLKRPFEITMQMDGSYFTIIQCGIKHLLKRRENTYYNKTLKVI</sequence>
<reference evidence="3 4" key="1">
    <citation type="submission" date="2021-01" db="EMBL/GenBank/DDBJ databases">
        <title>C459-1 draft genome sequence.</title>
        <authorList>
            <person name="Zhang X.-F."/>
        </authorList>
    </citation>
    <scope>NUCLEOTIDE SEQUENCE [LARGE SCALE GENOMIC DNA]</scope>
    <source>
        <strain evidence="4">C459-1</strain>
    </source>
</reference>
<dbReference type="RefSeq" id="WP_202102722.1">
    <property type="nucleotide sequence ID" value="NZ_JAERTY010000004.1"/>
</dbReference>
<organism evidence="3 4">
    <name type="scientific">Sphingobacterium faecale</name>
    <dbReference type="NCBI Taxonomy" id="2803775"/>
    <lineage>
        <taxon>Bacteria</taxon>
        <taxon>Pseudomonadati</taxon>
        <taxon>Bacteroidota</taxon>
        <taxon>Sphingobacteriia</taxon>
        <taxon>Sphingobacteriales</taxon>
        <taxon>Sphingobacteriaceae</taxon>
        <taxon>Sphingobacterium</taxon>
    </lineage>
</organism>
<dbReference type="InterPro" id="IPR057382">
    <property type="entry name" value="TseH"/>
</dbReference>
<evidence type="ECO:0000313" key="4">
    <source>
        <dbReference type="Proteomes" id="UP000625283"/>
    </source>
</evidence>
<keyword evidence="4" id="KW-1185">Reference proteome</keyword>